<gene>
    <name evidence="1" type="ORF">METZ01_LOCUS334752</name>
</gene>
<sequence length="63" mass="7126">MDGEIEEVKFLSGFYTSVDKIVRFSDGYGDIYLKNNSGIIKDINLKDALEIHGKTKIEEVSKN</sequence>
<name>A0A382QAB2_9ZZZZ</name>
<organism evidence="1">
    <name type="scientific">marine metagenome</name>
    <dbReference type="NCBI Taxonomy" id="408172"/>
    <lineage>
        <taxon>unclassified sequences</taxon>
        <taxon>metagenomes</taxon>
        <taxon>ecological metagenomes</taxon>
    </lineage>
</organism>
<dbReference type="AlphaFoldDB" id="A0A382QAB2"/>
<proteinExistence type="predicted"/>
<accession>A0A382QAB2</accession>
<dbReference type="EMBL" id="UINC01112741">
    <property type="protein sequence ID" value="SVC81898.1"/>
    <property type="molecule type" value="Genomic_DNA"/>
</dbReference>
<evidence type="ECO:0000313" key="1">
    <source>
        <dbReference type="EMBL" id="SVC81898.1"/>
    </source>
</evidence>
<reference evidence="1" key="1">
    <citation type="submission" date="2018-05" db="EMBL/GenBank/DDBJ databases">
        <authorList>
            <person name="Lanie J.A."/>
            <person name="Ng W.-L."/>
            <person name="Kazmierczak K.M."/>
            <person name="Andrzejewski T.M."/>
            <person name="Davidsen T.M."/>
            <person name="Wayne K.J."/>
            <person name="Tettelin H."/>
            <person name="Glass J.I."/>
            <person name="Rusch D."/>
            <person name="Podicherti R."/>
            <person name="Tsui H.-C.T."/>
            <person name="Winkler M.E."/>
        </authorList>
    </citation>
    <scope>NUCLEOTIDE SEQUENCE</scope>
</reference>
<protein>
    <submittedName>
        <fullName evidence="1">Uncharacterized protein</fullName>
    </submittedName>
</protein>